<keyword evidence="3" id="KW-0677">Repeat</keyword>
<evidence type="ECO:0000256" key="3">
    <source>
        <dbReference type="ARBA" id="ARBA00022737"/>
    </source>
</evidence>
<name>A0ABM1LSD1_PRUMU</name>
<dbReference type="SUPFAM" id="SSF52058">
    <property type="entry name" value="L domain-like"/>
    <property type="match status" value="1"/>
</dbReference>
<dbReference type="SMART" id="SM00369">
    <property type="entry name" value="LRR_TYP"/>
    <property type="match status" value="5"/>
</dbReference>
<accession>A0ABM1LSD1</accession>
<dbReference type="InterPro" id="IPR044974">
    <property type="entry name" value="Disease_R_plants"/>
</dbReference>
<dbReference type="InterPro" id="IPR003591">
    <property type="entry name" value="Leu-rich_rpt_typical-subtyp"/>
</dbReference>
<keyword evidence="9" id="KW-1185">Reference proteome</keyword>
<dbReference type="Gene3D" id="3.40.50.300">
    <property type="entry name" value="P-loop containing nucleotide triphosphate hydrolases"/>
    <property type="match status" value="1"/>
</dbReference>
<dbReference type="InterPro" id="IPR035897">
    <property type="entry name" value="Toll_tir_struct_dom_sf"/>
</dbReference>
<organism evidence="9 10">
    <name type="scientific">Prunus mume</name>
    <name type="common">Japanese apricot</name>
    <name type="synonym">Armeniaca mume</name>
    <dbReference type="NCBI Taxonomy" id="102107"/>
    <lineage>
        <taxon>Eukaryota</taxon>
        <taxon>Viridiplantae</taxon>
        <taxon>Streptophyta</taxon>
        <taxon>Embryophyta</taxon>
        <taxon>Tracheophyta</taxon>
        <taxon>Spermatophyta</taxon>
        <taxon>Magnoliopsida</taxon>
        <taxon>eudicotyledons</taxon>
        <taxon>Gunneridae</taxon>
        <taxon>Pentapetalae</taxon>
        <taxon>rosids</taxon>
        <taxon>fabids</taxon>
        <taxon>Rosales</taxon>
        <taxon>Rosaceae</taxon>
        <taxon>Amygdaloideae</taxon>
        <taxon>Amygdaleae</taxon>
        <taxon>Prunus</taxon>
    </lineage>
</organism>
<comment type="catalytic activity">
    <reaction evidence="7">
        <text>NAD(+) + H2O = ADP-D-ribose + nicotinamide + H(+)</text>
        <dbReference type="Rhea" id="RHEA:16301"/>
        <dbReference type="ChEBI" id="CHEBI:15377"/>
        <dbReference type="ChEBI" id="CHEBI:15378"/>
        <dbReference type="ChEBI" id="CHEBI:17154"/>
        <dbReference type="ChEBI" id="CHEBI:57540"/>
        <dbReference type="ChEBI" id="CHEBI:57967"/>
        <dbReference type="EC" id="3.2.2.6"/>
    </reaction>
    <physiologicalReaction direction="left-to-right" evidence="7">
        <dbReference type="Rhea" id="RHEA:16302"/>
    </physiologicalReaction>
</comment>
<reference evidence="10" key="2">
    <citation type="submission" date="2025-08" db="UniProtKB">
        <authorList>
            <consortium name="RefSeq"/>
        </authorList>
    </citation>
    <scope>IDENTIFICATION</scope>
</reference>
<dbReference type="Proteomes" id="UP000694861">
    <property type="component" value="Linkage group LG5"/>
</dbReference>
<dbReference type="InterPro" id="IPR032675">
    <property type="entry name" value="LRR_dom_sf"/>
</dbReference>
<reference evidence="9" key="1">
    <citation type="journal article" date="2012" name="Nat. Commun.">
        <title>The genome of Prunus mume.</title>
        <authorList>
            <person name="Zhang Q."/>
            <person name="Chen W."/>
            <person name="Sun L."/>
            <person name="Zhao F."/>
            <person name="Huang B."/>
            <person name="Yang W."/>
            <person name="Tao Y."/>
            <person name="Wang J."/>
            <person name="Yuan Z."/>
            <person name="Fan G."/>
            <person name="Xing Z."/>
            <person name="Han C."/>
            <person name="Pan H."/>
            <person name="Zhong X."/>
            <person name="Shi W."/>
            <person name="Liang X."/>
            <person name="Du D."/>
            <person name="Sun F."/>
            <person name="Xu Z."/>
            <person name="Hao R."/>
            <person name="Lv T."/>
            <person name="Lv Y."/>
            <person name="Zheng Z."/>
            <person name="Sun M."/>
            <person name="Luo L."/>
            <person name="Cai M."/>
            <person name="Gao Y."/>
            <person name="Wang J."/>
            <person name="Yin Y."/>
            <person name="Xu X."/>
            <person name="Cheng T."/>
            <person name="Wang J."/>
        </authorList>
    </citation>
    <scope>NUCLEOTIDE SEQUENCE [LARGE SCALE GENOMIC DNA]</scope>
</reference>
<feature type="domain" description="TIR" evidence="8">
    <location>
        <begin position="23"/>
        <end position="188"/>
    </location>
</feature>
<dbReference type="SUPFAM" id="SSF52540">
    <property type="entry name" value="P-loop containing nucleoside triphosphate hydrolases"/>
    <property type="match status" value="1"/>
</dbReference>
<dbReference type="SUPFAM" id="SSF52047">
    <property type="entry name" value="RNI-like"/>
    <property type="match status" value="1"/>
</dbReference>
<dbReference type="Gene3D" id="1.10.8.430">
    <property type="entry name" value="Helical domain of apoptotic protease-activating factors"/>
    <property type="match status" value="1"/>
</dbReference>
<sequence>MATLLASYSSSSSLYSPSRNPIWTYDVFLNFRGQDTRKNFVDHLHTALDQKGIFAFRDVESNWGQSIPIKILEAIEESRCAVVIFSRNYADSTWCLDELSKIVECKKGRSGLMVLPVFYDVDPSDVRRQQGSFKRAFDRHEDRFGDPERVQRWRAALTEVANLSGWNLRDGCEPEVIQHIVERIAKLNQTTTNVSKALVGMDSRLEKVLSYLDFGLRKDVRSIGIWGMAGIGKTTLAQVVFDTIRDRFEACSFLNNVREVTEKQGLVRLQEKLLLDLLQSNVNIRNTDMGKNVIRLRLRAKMVLIILDDVDQLEELEALCDHSWFGLGSRIIITSRDKHVLRTFGVDKIHDVEVLTDDEALKLFSWKAFKNYQVKEEYLELSKNVLKYANGLPLALEILGSFLCMKSVHEWTTVLDKLIKEGDPDRRIVAVIKISFDGLIESEKKIFLDIACFFKGEDIDRVTRILESCGYYPDIGIQVLIEKALVTVSKGKLWMHDLVQELGWDIVRRECREEPGRRSRLWLSEDIIPVLVNNEVTDAVEGIALDSPKLEEAWCDSEAFSKMHNLRFLQIRNVRMTEGPKFLSNALVFLEWSEYPTKFLPQSFQPMKLCELNLCYSSIEQLWNGETCLEKLRFINVSWSQNLTRTPDFTGTPNLQSIILEGCTNLVVIHPSIAGLKRLKVLNLKGCRSLKSLPNKIEMECLEILILSSCLSIKKIPEFVEPMEHLLELSLEETAIEKLPSSIEHLIGLTLLNLRNCKYLERLPRNICNLKSLKSLNICGCLKLKELPESLGQLDCLEELDVSGTSISTLPSSTFLMENLKMLSLHGCKGLPLESENIPLNDLSMSRNRTCLVGLQFPISTSGLSSLTELNLSDCNLQEGTITENLGCLFSLVSLNLSKNNFLSLPKSISHLSKLHNLNLESCKLLQQMPDLSPKVDLGVGSEGSNSLERLSSCFNYINCFELVKNQGCNNIAIALLRRFIQVLSLSLSLDLFLRHTNEQLFTSQFSLLQGTPYPVNRFETIIPGSEISEWFIDRSARSVVSMDLREDWCKKNWQGYVLCAVFGLGRRLPAGNLLGKWKYEQETCSTAHGLRCEVNPNNLGLSGWCPFFGCSQELGRIESDHIWLSFVGCEHFGTAWQDSCRRLEFLFKTLGPSLEVKKCGVRLIYEQEMGLSSKP</sequence>
<dbReference type="GeneID" id="103331054"/>
<evidence type="ECO:0000256" key="4">
    <source>
        <dbReference type="ARBA" id="ARBA00022801"/>
    </source>
</evidence>
<dbReference type="Pfam" id="PF20160">
    <property type="entry name" value="C-JID"/>
    <property type="match status" value="1"/>
</dbReference>
<dbReference type="Pfam" id="PF23598">
    <property type="entry name" value="LRR_14"/>
    <property type="match status" value="1"/>
</dbReference>
<dbReference type="Pfam" id="PF01582">
    <property type="entry name" value="TIR"/>
    <property type="match status" value="1"/>
</dbReference>
<dbReference type="InterPro" id="IPR058192">
    <property type="entry name" value="WHD_ROQ1-like"/>
</dbReference>
<dbReference type="EC" id="3.2.2.6" evidence="1"/>
<evidence type="ECO:0000313" key="9">
    <source>
        <dbReference type="Proteomes" id="UP000694861"/>
    </source>
</evidence>
<dbReference type="PROSITE" id="PS50104">
    <property type="entry name" value="TIR"/>
    <property type="match status" value="1"/>
</dbReference>
<evidence type="ECO:0000256" key="2">
    <source>
        <dbReference type="ARBA" id="ARBA00022614"/>
    </source>
</evidence>
<evidence type="ECO:0000256" key="5">
    <source>
        <dbReference type="ARBA" id="ARBA00022821"/>
    </source>
</evidence>
<dbReference type="PANTHER" id="PTHR11017">
    <property type="entry name" value="LEUCINE-RICH REPEAT-CONTAINING PROTEIN"/>
    <property type="match status" value="1"/>
</dbReference>
<keyword evidence="6" id="KW-0520">NAD</keyword>
<dbReference type="PRINTS" id="PR00364">
    <property type="entry name" value="DISEASERSIST"/>
</dbReference>
<dbReference type="Pfam" id="PF00931">
    <property type="entry name" value="NB-ARC"/>
    <property type="match status" value="1"/>
</dbReference>
<keyword evidence="5" id="KW-0611">Plant defense</keyword>
<dbReference type="InterPro" id="IPR055414">
    <property type="entry name" value="LRR_R13L4/SHOC2-like"/>
</dbReference>
<proteinExistence type="predicted"/>
<evidence type="ECO:0000256" key="7">
    <source>
        <dbReference type="ARBA" id="ARBA00047304"/>
    </source>
</evidence>
<dbReference type="InterPro" id="IPR027417">
    <property type="entry name" value="P-loop_NTPase"/>
</dbReference>
<dbReference type="Gene3D" id="3.40.50.10140">
    <property type="entry name" value="Toll/interleukin-1 receptor homology (TIR) domain"/>
    <property type="match status" value="1"/>
</dbReference>
<dbReference type="SUPFAM" id="SSF52200">
    <property type="entry name" value="Toll/Interleukin receptor TIR domain"/>
    <property type="match status" value="1"/>
</dbReference>
<protein>
    <recommendedName>
        <fullName evidence="1">ADP-ribosyl cyclase/cyclic ADP-ribose hydrolase</fullName>
        <ecNumber evidence="1">3.2.2.6</ecNumber>
    </recommendedName>
</protein>
<dbReference type="PANTHER" id="PTHR11017:SF527">
    <property type="entry name" value="TMV RESISTANCE PROTEIN N-LIKE"/>
    <property type="match status" value="1"/>
</dbReference>
<dbReference type="InterPro" id="IPR045344">
    <property type="entry name" value="C-JID"/>
</dbReference>
<dbReference type="InterPro" id="IPR042197">
    <property type="entry name" value="Apaf_helical"/>
</dbReference>
<dbReference type="SMART" id="SM00255">
    <property type="entry name" value="TIR"/>
    <property type="match status" value="1"/>
</dbReference>
<evidence type="ECO:0000313" key="10">
    <source>
        <dbReference type="RefSeq" id="XP_016650308.1"/>
    </source>
</evidence>
<dbReference type="Pfam" id="PF23282">
    <property type="entry name" value="WHD_ROQ1"/>
    <property type="match status" value="1"/>
</dbReference>
<dbReference type="RefSeq" id="XP_016650308.1">
    <property type="nucleotide sequence ID" value="XM_016794822.1"/>
</dbReference>
<dbReference type="InterPro" id="IPR000157">
    <property type="entry name" value="TIR_dom"/>
</dbReference>
<evidence type="ECO:0000259" key="8">
    <source>
        <dbReference type="PROSITE" id="PS50104"/>
    </source>
</evidence>
<dbReference type="InterPro" id="IPR002182">
    <property type="entry name" value="NB-ARC"/>
</dbReference>
<keyword evidence="4" id="KW-0378">Hydrolase</keyword>
<dbReference type="Gene3D" id="3.80.10.10">
    <property type="entry name" value="Ribonuclease Inhibitor"/>
    <property type="match status" value="2"/>
</dbReference>
<gene>
    <name evidence="10" type="primary">LOC103331054</name>
</gene>
<evidence type="ECO:0000256" key="1">
    <source>
        <dbReference type="ARBA" id="ARBA00011982"/>
    </source>
</evidence>
<evidence type="ECO:0000256" key="6">
    <source>
        <dbReference type="ARBA" id="ARBA00023027"/>
    </source>
</evidence>
<keyword evidence="2" id="KW-0433">Leucine-rich repeat</keyword>